<dbReference type="SUPFAM" id="SSF116734">
    <property type="entry name" value="DNA methylase specificity domain"/>
    <property type="match status" value="2"/>
</dbReference>
<gene>
    <name evidence="6" type="ORF">ACFSUF_02500</name>
</gene>
<organism evidence="6 7">
    <name type="scientific">Paenibacillus gansuensis</name>
    <dbReference type="NCBI Taxonomy" id="306542"/>
    <lineage>
        <taxon>Bacteria</taxon>
        <taxon>Bacillati</taxon>
        <taxon>Bacillota</taxon>
        <taxon>Bacilli</taxon>
        <taxon>Bacillales</taxon>
        <taxon>Paenibacillaceae</taxon>
        <taxon>Paenibacillus</taxon>
    </lineage>
</organism>
<feature type="domain" description="Type I restriction modification DNA specificity" evidence="5">
    <location>
        <begin position="219"/>
        <end position="396"/>
    </location>
</feature>
<evidence type="ECO:0000313" key="6">
    <source>
        <dbReference type="EMBL" id="MFD2611288.1"/>
    </source>
</evidence>
<dbReference type="GO" id="GO:0004519">
    <property type="term" value="F:endonuclease activity"/>
    <property type="evidence" value="ECO:0007669"/>
    <property type="project" value="UniProtKB-KW"/>
</dbReference>
<keyword evidence="3" id="KW-0238">DNA-binding</keyword>
<dbReference type="EC" id="3.1.21.-" evidence="6"/>
<proteinExistence type="inferred from homology"/>
<dbReference type="PANTHER" id="PTHR43140:SF1">
    <property type="entry name" value="TYPE I RESTRICTION ENZYME ECOKI SPECIFICITY SUBUNIT"/>
    <property type="match status" value="1"/>
</dbReference>
<comment type="similarity">
    <text evidence="1">Belongs to the type-I restriction system S methylase family.</text>
</comment>
<accession>A0ABW5P7Z3</accession>
<keyword evidence="2" id="KW-0680">Restriction system</keyword>
<dbReference type="InterPro" id="IPR051212">
    <property type="entry name" value="Type-I_RE_S_subunit"/>
</dbReference>
<dbReference type="EMBL" id="JBHUME010000002">
    <property type="protein sequence ID" value="MFD2611288.1"/>
    <property type="molecule type" value="Genomic_DNA"/>
</dbReference>
<evidence type="ECO:0000256" key="1">
    <source>
        <dbReference type="ARBA" id="ARBA00010923"/>
    </source>
</evidence>
<evidence type="ECO:0000313" key="7">
    <source>
        <dbReference type="Proteomes" id="UP001597541"/>
    </source>
</evidence>
<evidence type="ECO:0000259" key="5">
    <source>
        <dbReference type="Pfam" id="PF01420"/>
    </source>
</evidence>
<keyword evidence="7" id="KW-1185">Reference proteome</keyword>
<protein>
    <submittedName>
        <fullName evidence="6">Restriction endonuclease subunit S</fullName>
        <ecNumber evidence="6">3.1.21.-</ecNumber>
    </submittedName>
</protein>
<name>A0ABW5P7Z3_9BACL</name>
<dbReference type="Proteomes" id="UP001597541">
    <property type="component" value="Unassembled WGS sequence"/>
</dbReference>
<dbReference type="Pfam" id="PF01420">
    <property type="entry name" value="Methylase_S"/>
    <property type="match status" value="1"/>
</dbReference>
<keyword evidence="6" id="KW-0540">Nuclease</keyword>
<comment type="subunit">
    <text evidence="4">The methyltransferase is composed of M and S polypeptides.</text>
</comment>
<keyword evidence="6" id="KW-0255">Endonuclease</keyword>
<dbReference type="GO" id="GO:0016787">
    <property type="term" value="F:hydrolase activity"/>
    <property type="evidence" value="ECO:0007669"/>
    <property type="project" value="UniProtKB-KW"/>
</dbReference>
<evidence type="ECO:0000256" key="2">
    <source>
        <dbReference type="ARBA" id="ARBA00022747"/>
    </source>
</evidence>
<dbReference type="Gene3D" id="3.90.220.20">
    <property type="entry name" value="DNA methylase specificity domains"/>
    <property type="match status" value="2"/>
</dbReference>
<sequence>MERMKSYPSYKASYLPDMSSIPAYWEEQRMKHSFVEVDERSITGAEEMLSVSHITGVTPRSQKNVNMFVAETNVGQKLCRPGYIAINTMWAWMAAMGVSDYEGIVSPSYGVYKPINETYNPNYLDYLLRTEIYRAEYNRRSTGVNSSRLRLYPDRFLDMRFVCPPRNEQDHIVRFLNWKVSQINRLINAKKKQTQLFQEQKRAVVSTAISQKGEQIRFRNLFTLIKGLNITKEQLSESGVPCVNYGQIHSKYGFEVNPDAHHLPCVAESYLETNPKSLMQYGDFVFADTSEDLTGSGNFTYLNSRSPVFAGYHTIIARSFERCNYRYLAYYFDSPQFRSQIQQRVNGVKVYSITRTILNSTVVVLPTDKEQEAIVQSLDKKCASFARLIEKINTEIALLNEYRTRLISDVVTGKMDVRDVEVPQYEAVDEFTEDIEEADEDVGIMEEDSL</sequence>
<dbReference type="PANTHER" id="PTHR43140">
    <property type="entry name" value="TYPE-1 RESTRICTION ENZYME ECOKI SPECIFICITY PROTEIN"/>
    <property type="match status" value="1"/>
</dbReference>
<reference evidence="7" key="1">
    <citation type="journal article" date="2019" name="Int. J. Syst. Evol. Microbiol.">
        <title>The Global Catalogue of Microorganisms (GCM) 10K type strain sequencing project: providing services to taxonomists for standard genome sequencing and annotation.</title>
        <authorList>
            <consortium name="The Broad Institute Genomics Platform"/>
            <consortium name="The Broad Institute Genome Sequencing Center for Infectious Disease"/>
            <person name="Wu L."/>
            <person name="Ma J."/>
        </authorList>
    </citation>
    <scope>NUCLEOTIDE SEQUENCE [LARGE SCALE GENOMIC DNA]</scope>
    <source>
        <strain evidence="7">KCTC 3950</strain>
    </source>
</reference>
<evidence type="ECO:0000256" key="3">
    <source>
        <dbReference type="ARBA" id="ARBA00023125"/>
    </source>
</evidence>
<evidence type="ECO:0000256" key="4">
    <source>
        <dbReference type="ARBA" id="ARBA00038652"/>
    </source>
</evidence>
<dbReference type="RefSeq" id="WP_377599770.1">
    <property type="nucleotide sequence ID" value="NZ_JBHUME010000002.1"/>
</dbReference>
<dbReference type="InterPro" id="IPR000055">
    <property type="entry name" value="Restrct_endonuc_typeI_TRD"/>
</dbReference>
<keyword evidence="6" id="KW-0378">Hydrolase</keyword>
<comment type="caution">
    <text evidence="6">The sequence shown here is derived from an EMBL/GenBank/DDBJ whole genome shotgun (WGS) entry which is preliminary data.</text>
</comment>
<dbReference type="InterPro" id="IPR044946">
    <property type="entry name" value="Restrct_endonuc_typeI_TRD_sf"/>
</dbReference>